<comment type="caution">
    <text evidence="2">The sequence shown here is derived from an EMBL/GenBank/DDBJ whole genome shotgun (WGS) entry which is preliminary data.</text>
</comment>
<dbReference type="EMBL" id="JADEXN010000304">
    <property type="protein sequence ID" value="MBE9042143.1"/>
    <property type="molecule type" value="Genomic_DNA"/>
</dbReference>
<dbReference type="AlphaFoldDB" id="A0A928Z9X6"/>
<keyword evidence="1" id="KW-0812">Transmembrane</keyword>
<dbReference type="Proteomes" id="UP000621799">
    <property type="component" value="Unassembled WGS sequence"/>
</dbReference>
<reference evidence="2" key="1">
    <citation type="submission" date="2020-10" db="EMBL/GenBank/DDBJ databases">
        <authorList>
            <person name="Castelo-Branco R."/>
            <person name="Eusebio N."/>
            <person name="Adriana R."/>
            <person name="Vieira A."/>
            <person name="Brugerolle De Fraissinette N."/>
            <person name="Rezende De Castro R."/>
            <person name="Schneider M.P."/>
            <person name="Vasconcelos V."/>
            <person name="Leao P.N."/>
        </authorList>
    </citation>
    <scope>NUCLEOTIDE SEQUENCE</scope>
    <source>
        <strain evidence="2">LEGE 11467</strain>
    </source>
</reference>
<keyword evidence="1" id="KW-0472">Membrane</keyword>
<protein>
    <submittedName>
        <fullName evidence="2">Uncharacterized protein</fullName>
    </submittedName>
</protein>
<sequence length="61" mass="6185">MPGLPIDSSLIVPLMVLHLIIGGIAAVVASRKGRNLGLWIAIGAIGGTPSLIAALLLEDKS</sequence>
<keyword evidence="1" id="KW-1133">Transmembrane helix</keyword>
<feature type="transmembrane region" description="Helical" evidence="1">
    <location>
        <begin position="36"/>
        <end position="57"/>
    </location>
</feature>
<accession>A0A928Z9X6</accession>
<evidence type="ECO:0000313" key="2">
    <source>
        <dbReference type="EMBL" id="MBE9042143.1"/>
    </source>
</evidence>
<evidence type="ECO:0000256" key="1">
    <source>
        <dbReference type="SAM" id="Phobius"/>
    </source>
</evidence>
<organism evidence="2 3">
    <name type="scientific">Zarconia navalis LEGE 11467</name>
    <dbReference type="NCBI Taxonomy" id="1828826"/>
    <lineage>
        <taxon>Bacteria</taxon>
        <taxon>Bacillati</taxon>
        <taxon>Cyanobacteriota</taxon>
        <taxon>Cyanophyceae</taxon>
        <taxon>Oscillatoriophycideae</taxon>
        <taxon>Oscillatoriales</taxon>
        <taxon>Oscillatoriales incertae sedis</taxon>
        <taxon>Zarconia</taxon>
        <taxon>Zarconia navalis</taxon>
    </lineage>
</organism>
<proteinExistence type="predicted"/>
<evidence type="ECO:0000313" key="3">
    <source>
        <dbReference type="Proteomes" id="UP000621799"/>
    </source>
</evidence>
<gene>
    <name evidence="2" type="ORF">IQ235_15290</name>
</gene>
<keyword evidence="3" id="KW-1185">Reference proteome</keyword>
<feature type="transmembrane region" description="Helical" evidence="1">
    <location>
        <begin position="6"/>
        <end position="29"/>
    </location>
</feature>
<name>A0A928Z9X6_9CYAN</name>